<sequence length="169" mass="19153">MLGRYQSNLGMDHWKAAKKVMRYLQGTKDFMLTFRRSDSLEVTHYSDSNFAGCIDSKKSTFGYLFMLAGGAISWKSAKQTIIASSTMGAEFVACFEATVHGLWLRNFISGLGIVDFVSNPLRIYCDNSAVVFFSKNDKYSKDAKHMELKYLTVKEDVQKQRVSIEHIST</sequence>
<reference evidence="1" key="1">
    <citation type="submission" date="2018-02" db="EMBL/GenBank/DDBJ databases">
        <authorList>
            <person name="Cohen D.B."/>
            <person name="Kent A.D."/>
        </authorList>
    </citation>
    <scope>NUCLEOTIDE SEQUENCE</scope>
</reference>
<protein>
    <recommendedName>
        <fullName evidence="2">Reverse transcriptase Ty1/copia-type domain-containing protein</fullName>
    </recommendedName>
</protein>
<organism evidence="1">
    <name type="scientific">Fagus sylvatica</name>
    <name type="common">Beechnut</name>
    <dbReference type="NCBI Taxonomy" id="28930"/>
    <lineage>
        <taxon>Eukaryota</taxon>
        <taxon>Viridiplantae</taxon>
        <taxon>Streptophyta</taxon>
        <taxon>Embryophyta</taxon>
        <taxon>Tracheophyta</taxon>
        <taxon>Spermatophyta</taxon>
        <taxon>Magnoliopsida</taxon>
        <taxon>eudicotyledons</taxon>
        <taxon>Gunneridae</taxon>
        <taxon>Pentapetalae</taxon>
        <taxon>rosids</taxon>
        <taxon>fabids</taxon>
        <taxon>Fagales</taxon>
        <taxon>Fagaceae</taxon>
        <taxon>Fagus</taxon>
    </lineage>
</organism>
<evidence type="ECO:0008006" key="2">
    <source>
        <dbReference type="Google" id="ProtNLM"/>
    </source>
</evidence>
<dbReference type="PANTHER" id="PTHR11439:SF467">
    <property type="entry name" value="INTEGRASE CATALYTIC DOMAIN-CONTAINING PROTEIN"/>
    <property type="match status" value="1"/>
</dbReference>
<evidence type="ECO:0000313" key="1">
    <source>
        <dbReference type="EMBL" id="SPC97528.1"/>
    </source>
</evidence>
<dbReference type="EMBL" id="OIVN01001779">
    <property type="protein sequence ID" value="SPC97528.1"/>
    <property type="molecule type" value="Genomic_DNA"/>
</dbReference>
<dbReference type="PANTHER" id="PTHR11439">
    <property type="entry name" value="GAG-POL-RELATED RETROTRANSPOSON"/>
    <property type="match status" value="1"/>
</dbReference>
<gene>
    <name evidence="1" type="ORF">FSB_LOCUS25410</name>
</gene>
<dbReference type="AlphaFoldDB" id="A0A2N9GDN3"/>
<dbReference type="CDD" id="cd09272">
    <property type="entry name" value="RNase_HI_RT_Ty1"/>
    <property type="match status" value="1"/>
</dbReference>
<proteinExistence type="predicted"/>
<accession>A0A2N9GDN3</accession>
<name>A0A2N9GDN3_FAGSY</name>